<proteinExistence type="predicted"/>
<organism evidence="1 2">
    <name type="scientific">Streptomyces chilikensis</name>
    <dbReference type="NCBI Taxonomy" id="1194079"/>
    <lineage>
        <taxon>Bacteria</taxon>
        <taxon>Bacillati</taxon>
        <taxon>Actinomycetota</taxon>
        <taxon>Actinomycetes</taxon>
        <taxon>Kitasatosporales</taxon>
        <taxon>Streptomycetaceae</taxon>
        <taxon>Streptomyces</taxon>
    </lineage>
</organism>
<accession>A0ABV3EJD7</accession>
<comment type="caution">
    <text evidence="1">The sequence shown here is derived from an EMBL/GenBank/DDBJ whole genome shotgun (WGS) entry which is preliminary data.</text>
</comment>
<dbReference type="Proteomes" id="UP001551584">
    <property type="component" value="Unassembled WGS sequence"/>
</dbReference>
<keyword evidence="2" id="KW-1185">Reference proteome</keyword>
<protein>
    <submittedName>
        <fullName evidence="1">Uncharacterized protein</fullName>
    </submittedName>
</protein>
<evidence type="ECO:0000313" key="2">
    <source>
        <dbReference type="Proteomes" id="UP001551584"/>
    </source>
</evidence>
<gene>
    <name evidence="1" type="ORF">AB0D95_03200</name>
</gene>
<evidence type="ECO:0000313" key="1">
    <source>
        <dbReference type="EMBL" id="MEU9576290.1"/>
    </source>
</evidence>
<sequence>MARERTATIRALLVIAADLLITTNPLADFSNRDRITLVTQLTRGAAPYDGMLLTKLPTVQAGMGRAEYGRLLRRVVDHDVRRERAGFVNAAQARRDGVR</sequence>
<dbReference type="RefSeq" id="WP_359268410.1">
    <property type="nucleotide sequence ID" value="NZ_JBEZNA010000004.1"/>
</dbReference>
<name>A0ABV3EJD7_9ACTN</name>
<dbReference type="EMBL" id="JBEZNA010000004">
    <property type="protein sequence ID" value="MEU9576290.1"/>
    <property type="molecule type" value="Genomic_DNA"/>
</dbReference>
<reference evidence="1 2" key="1">
    <citation type="submission" date="2024-06" db="EMBL/GenBank/DDBJ databases">
        <title>The Natural Products Discovery Center: Release of the First 8490 Sequenced Strains for Exploring Actinobacteria Biosynthetic Diversity.</title>
        <authorList>
            <person name="Kalkreuter E."/>
            <person name="Kautsar S.A."/>
            <person name="Yang D."/>
            <person name="Bader C.D."/>
            <person name="Teijaro C.N."/>
            <person name="Fluegel L."/>
            <person name="Davis C.M."/>
            <person name="Simpson J.R."/>
            <person name="Lauterbach L."/>
            <person name="Steele A.D."/>
            <person name="Gui C."/>
            <person name="Meng S."/>
            <person name="Li G."/>
            <person name="Viehrig K."/>
            <person name="Ye F."/>
            <person name="Su P."/>
            <person name="Kiefer A.F."/>
            <person name="Nichols A."/>
            <person name="Cepeda A.J."/>
            <person name="Yan W."/>
            <person name="Fan B."/>
            <person name="Jiang Y."/>
            <person name="Adhikari A."/>
            <person name="Zheng C.-J."/>
            <person name="Schuster L."/>
            <person name="Cowan T.M."/>
            <person name="Smanski M.J."/>
            <person name="Chevrette M.G."/>
            <person name="De Carvalho L.P.S."/>
            <person name="Shen B."/>
        </authorList>
    </citation>
    <scope>NUCLEOTIDE SEQUENCE [LARGE SCALE GENOMIC DNA]</scope>
    <source>
        <strain evidence="1 2">NPDC048117</strain>
    </source>
</reference>